<gene>
    <name evidence="1" type="ORF">CJ255_00730</name>
</gene>
<dbReference type="AlphaFoldDB" id="A0A2A6RPT0"/>
<dbReference type="OrthoDB" id="9809529at2"/>
<dbReference type="InterPro" id="IPR036388">
    <property type="entry name" value="WH-like_DNA-bd_sf"/>
</dbReference>
<dbReference type="EMBL" id="NQWI01000002">
    <property type="protein sequence ID" value="PDW04936.1"/>
    <property type="molecule type" value="Genomic_DNA"/>
</dbReference>
<name>A0A2A6RPT0_9CHLR</name>
<dbReference type="InterPro" id="IPR009057">
    <property type="entry name" value="Homeodomain-like_sf"/>
</dbReference>
<protein>
    <recommendedName>
        <fullName evidence="3">DUF433 domain-containing protein</fullName>
    </recommendedName>
</protein>
<sequence length="87" mass="9788">MERNWSDLAAVEAHPDVVSGTWVFRGTRVPVVALFENLRDGATIDQFLEWFPGVQRADVEAVLDYEVALLNLPVERAALGTYEELEI</sequence>
<evidence type="ECO:0000313" key="2">
    <source>
        <dbReference type="Proteomes" id="UP000220527"/>
    </source>
</evidence>
<dbReference type="RefSeq" id="WP_097642174.1">
    <property type="nucleotide sequence ID" value="NZ_NQWI01000002.1"/>
</dbReference>
<dbReference type="Gene3D" id="1.10.10.10">
    <property type="entry name" value="Winged helix-like DNA-binding domain superfamily/Winged helix DNA-binding domain"/>
    <property type="match status" value="1"/>
</dbReference>
<accession>A0A2A6RPT0</accession>
<organism evidence="1 2">
    <name type="scientific">Candidatus Viridilinea mediisalina</name>
    <dbReference type="NCBI Taxonomy" id="2024553"/>
    <lineage>
        <taxon>Bacteria</taxon>
        <taxon>Bacillati</taxon>
        <taxon>Chloroflexota</taxon>
        <taxon>Chloroflexia</taxon>
        <taxon>Chloroflexales</taxon>
        <taxon>Chloroflexineae</taxon>
        <taxon>Oscillochloridaceae</taxon>
        <taxon>Candidatus Viridilinea</taxon>
    </lineage>
</organism>
<keyword evidence="2" id="KW-1185">Reference proteome</keyword>
<proteinExistence type="predicted"/>
<evidence type="ECO:0008006" key="3">
    <source>
        <dbReference type="Google" id="ProtNLM"/>
    </source>
</evidence>
<reference evidence="2" key="1">
    <citation type="submission" date="2017-08" db="EMBL/GenBank/DDBJ databases">
        <authorList>
            <person name="Grouzdev D.S."/>
            <person name="Gaisin V.A."/>
            <person name="Rysina M.S."/>
            <person name="Gorlenko V.M."/>
        </authorList>
    </citation>
    <scope>NUCLEOTIDE SEQUENCE [LARGE SCALE GENOMIC DNA]</scope>
    <source>
        <strain evidence="2">Kir15-3F</strain>
    </source>
</reference>
<dbReference type="Pfam" id="PF04255">
    <property type="entry name" value="DUF433"/>
    <property type="match status" value="1"/>
</dbReference>
<dbReference type="InterPro" id="IPR007367">
    <property type="entry name" value="DUF433"/>
</dbReference>
<dbReference type="Proteomes" id="UP000220527">
    <property type="component" value="Unassembled WGS sequence"/>
</dbReference>
<dbReference type="SUPFAM" id="SSF46689">
    <property type="entry name" value="Homeodomain-like"/>
    <property type="match status" value="1"/>
</dbReference>
<comment type="caution">
    <text evidence="1">The sequence shown here is derived from an EMBL/GenBank/DDBJ whole genome shotgun (WGS) entry which is preliminary data.</text>
</comment>
<evidence type="ECO:0000313" key="1">
    <source>
        <dbReference type="EMBL" id="PDW04936.1"/>
    </source>
</evidence>